<dbReference type="AlphaFoldDB" id="A0AAC9MTK4"/>
<dbReference type="Gene3D" id="2.70.98.10">
    <property type="match status" value="1"/>
</dbReference>
<evidence type="ECO:0000313" key="3">
    <source>
        <dbReference type="Proteomes" id="UP000094598"/>
    </source>
</evidence>
<evidence type="ECO:0000313" key="4">
    <source>
        <dbReference type="Proteomes" id="UP000322283"/>
    </source>
</evidence>
<dbReference type="EMBL" id="CP017019">
    <property type="protein sequence ID" value="AOQ23638.1"/>
    <property type="molecule type" value="Genomic_DNA"/>
</dbReference>
<dbReference type="SUPFAM" id="SSF74650">
    <property type="entry name" value="Galactose mutarotase-like"/>
    <property type="match status" value="1"/>
</dbReference>
<protein>
    <recommendedName>
        <fullName evidence="5">DUF5107 domain-containing protein</fullName>
    </recommendedName>
</protein>
<keyword evidence="4" id="KW-1185">Reference proteome</keyword>
<dbReference type="Proteomes" id="UP000322283">
    <property type="component" value="Unassembled WGS sequence"/>
</dbReference>
<name>A0AAC9MTK4_NEOTH</name>
<accession>A0AAC9MTK4</accession>
<proteinExistence type="predicted"/>
<dbReference type="GO" id="GO:0030246">
    <property type="term" value="F:carbohydrate binding"/>
    <property type="evidence" value="ECO:0007669"/>
    <property type="project" value="InterPro"/>
</dbReference>
<dbReference type="InterPro" id="IPR011013">
    <property type="entry name" value="Gal_mutarotase_sf_dom"/>
</dbReference>
<organism evidence="1 3">
    <name type="scientific">Neomoorella thermoacetica</name>
    <name type="common">Clostridium thermoaceticum</name>
    <dbReference type="NCBI Taxonomy" id="1525"/>
    <lineage>
        <taxon>Bacteria</taxon>
        <taxon>Bacillati</taxon>
        <taxon>Bacillota</taxon>
        <taxon>Clostridia</taxon>
        <taxon>Neomoorellales</taxon>
        <taxon>Neomoorellaceae</taxon>
        <taxon>Neomoorella</taxon>
    </lineage>
</organism>
<reference evidence="2 4" key="2">
    <citation type="submission" date="2019-05" db="EMBL/GenBank/DDBJ databases">
        <title>Genome sequence of Moorella thermoacetica ATCC 33924.</title>
        <authorList>
            <person name="Poehlein A."/>
            <person name="Bengelsdorf F.R."/>
            <person name="Duerre P."/>
            <person name="Daniel R."/>
        </authorList>
    </citation>
    <scope>NUCLEOTIDE SEQUENCE [LARGE SCALE GENOMIC DNA]</scope>
    <source>
        <strain evidence="2 4">ATCC 33924</strain>
    </source>
</reference>
<reference evidence="1 3" key="1">
    <citation type="submission" date="2016-08" db="EMBL/GenBank/DDBJ databases">
        <title>Moorella thermoacetica DSM 103132.</title>
        <authorList>
            <person name="Jendresen C.B."/>
            <person name="Redl S.M."/>
            <person name="Jensen T.O."/>
            <person name="Nielsen A.T."/>
        </authorList>
    </citation>
    <scope>NUCLEOTIDE SEQUENCE [LARGE SCALE GENOMIC DNA]</scope>
    <source>
        <strain evidence="1 3">DSM 103132</strain>
    </source>
</reference>
<dbReference type="Proteomes" id="UP000094598">
    <property type="component" value="Chromosome"/>
</dbReference>
<gene>
    <name evidence="1" type="ORF">Maut_01188</name>
    <name evidence="2" type="ORF">MTAT_12200</name>
</gene>
<evidence type="ECO:0000313" key="2">
    <source>
        <dbReference type="EMBL" id="TYL13822.1"/>
    </source>
</evidence>
<evidence type="ECO:0008006" key="5">
    <source>
        <dbReference type="Google" id="ProtNLM"/>
    </source>
</evidence>
<dbReference type="GO" id="GO:0005975">
    <property type="term" value="P:carbohydrate metabolic process"/>
    <property type="evidence" value="ECO:0007669"/>
    <property type="project" value="InterPro"/>
</dbReference>
<sequence>MVRIYQDTFRGFGSVILESNELKVTLVPAIGGKMASLVYMETGQELLWQNPAPEFIPPVYDSLYESGDFSGFDEMFPTISECYYPTGPWKGIKLPDHGEVWALPWEYEITDTAVHLWVYGVRMPYKLEKWITIVDENTIKSCYKVTNLAPFAFNFIWAAHPLFNADEHTRIIMPSTVKEVINVCGLRPRLGVHGQRHPWPITQDTEGNEYNMSQLSPQGQGSYDKYYVWGRMQEGWCALHNTASKMAIAISFDPEKVPYLGMWVNEGEYWGQYNVAPEPCTGAYDRVDVATQWGTVAILDGKQTFEWYLNIAIKRVQDVKSVTSEGKIV</sequence>
<dbReference type="InterPro" id="IPR014718">
    <property type="entry name" value="GH-type_carb-bd"/>
</dbReference>
<evidence type="ECO:0000313" key="1">
    <source>
        <dbReference type="EMBL" id="AOQ23638.1"/>
    </source>
</evidence>
<dbReference type="EMBL" id="VCDX01000003">
    <property type="protein sequence ID" value="TYL13822.1"/>
    <property type="molecule type" value="Genomic_DNA"/>
</dbReference>
<dbReference type="GO" id="GO:0003824">
    <property type="term" value="F:catalytic activity"/>
    <property type="evidence" value="ECO:0007669"/>
    <property type="project" value="InterPro"/>
</dbReference>
<dbReference type="RefSeq" id="WP_069589040.1">
    <property type="nucleotide sequence ID" value="NZ_CP017019.1"/>
</dbReference>